<proteinExistence type="predicted"/>
<evidence type="ECO:0000313" key="2">
    <source>
        <dbReference type="EMBL" id="CAG2061638.1"/>
    </source>
</evidence>
<accession>A0ABN7P1F9</accession>
<feature type="domain" description="BPTI/Kunitz inhibitor" evidence="1">
    <location>
        <begin position="153"/>
        <end position="206"/>
    </location>
</feature>
<sequence>MSLTSQPRTLKLPVSKSCLVSAGRRPKNSQGNNMTSHMIGEALYPVDLYSWLVLLRPQGTAVKIRLHDGASNSFHNLVTTVPVRAFDAGSPLSHVAHRREVYPNLREEAVDNHFGQINLSKSDRDSNLDLLVIGSLVYCVVSTLDHLATKAGCARNTGRHSRFCDIGVVRYFYDNTSQKCQSYGVLTCSDSDICNYKTFEDCMKNCHH</sequence>
<dbReference type="InterPro" id="IPR036880">
    <property type="entry name" value="Kunitz_BPTI_sf"/>
</dbReference>
<name>A0ABN7P1F9_TIMPD</name>
<organism evidence="2 3">
    <name type="scientific">Timema podura</name>
    <name type="common">Walking stick</name>
    <dbReference type="NCBI Taxonomy" id="61482"/>
    <lineage>
        <taxon>Eukaryota</taxon>
        <taxon>Metazoa</taxon>
        <taxon>Ecdysozoa</taxon>
        <taxon>Arthropoda</taxon>
        <taxon>Hexapoda</taxon>
        <taxon>Insecta</taxon>
        <taxon>Pterygota</taxon>
        <taxon>Neoptera</taxon>
        <taxon>Polyneoptera</taxon>
        <taxon>Phasmatodea</taxon>
        <taxon>Timematodea</taxon>
        <taxon>Timematoidea</taxon>
        <taxon>Timematidae</taxon>
        <taxon>Timema</taxon>
    </lineage>
</organism>
<gene>
    <name evidence="2" type="ORF">TPAB3V08_LOCUS8592</name>
</gene>
<dbReference type="PROSITE" id="PS50279">
    <property type="entry name" value="BPTI_KUNITZ_2"/>
    <property type="match status" value="1"/>
</dbReference>
<dbReference type="Gene3D" id="4.10.410.10">
    <property type="entry name" value="Pancreatic trypsin inhibitor Kunitz domain"/>
    <property type="match status" value="1"/>
</dbReference>
<dbReference type="SUPFAM" id="SSF57362">
    <property type="entry name" value="BPTI-like"/>
    <property type="match status" value="1"/>
</dbReference>
<reference evidence="2" key="1">
    <citation type="submission" date="2021-03" db="EMBL/GenBank/DDBJ databases">
        <authorList>
            <person name="Tran Van P."/>
        </authorList>
    </citation>
    <scope>NUCLEOTIDE SEQUENCE</scope>
</reference>
<keyword evidence="3" id="KW-1185">Reference proteome</keyword>
<evidence type="ECO:0000313" key="3">
    <source>
        <dbReference type="Proteomes" id="UP001153148"/>
    </source>
</evidence>
<protein>
    <recommendedName>
        <fullName evidence="1">BPTI/Kunitz inhibitor domain-containing protein</fullName>
    </recommendedName>
</protein>
<evidence type="ECO:0000259" key="1">
    <source>
        <dbReference type="PROSITE" id="PS50279"/>
    </source>
</evidence>
<comment type="caution">
    <text evidence="2">The sequence shown here is derived from an EMBL/GenBank/DDBJ whole genome shotgun (WGS) entry which is preliminary data.</text>
</comment>
<dbReference type="Proteomes" id="UP001153148">
    <property type="component" value="Unassembled WGS sequence"/>
</dbReference>
<dbReference type="EMBL" id="CAJPIN010016702">
    <property type="protein sequence ID" value="CAG2061638.1"/>
    <property type="molecule type" value="Genomic_DNA"/>
</dbReference>
<dbReference type="InterPro" id="IPR002223">
    <property type="entry name" value="Kunitz_BPTI"/>
</dbReference>